<name>A0A239KYK6_9FIRM</name>
<evidence type="ECO:0000256" key="3">
    <source>
        <dbReference type="ARBA" id="ARBA00022670"/>
    </source>
</evidence>
<dbReference type="GO" id="GO:0006508">
    <property type="term" value="P:proteolysis"/>
    <property type="evidence" value="ECO:0007669"/>
    <property type="project" value="UniProtKB-KW"/>
</dbReference>
<dbReference type="AlphaFoldDB" id="A0A239KYK6"/>
<evidence type="ECO:0000256" key="6">
    <source>
        <dbReference type="ARBA" id="ARBA00022989"/>
    </source>
</evidence>
<keyword evidence="7 8" id="KW-0472">Membrane</keyword>
<feature type="transmembrane region" description="Helical" evidence="8">
    <location>
        <begin position="41"/>
        <end position="67"/>
    </location>
</feature>
<feature type="transmembrane region" description="Helical" evidence="8">
    <location>
        <begin position="169"/>
        <end position="190"/>
    </location>
</feature>
<feature type="transmembrane region" description="Helical" evidence="8">
    <location>
        <begin position="145"/>
        <end position="163"/>
    </location>
</feature>
<keyword evidence="5" id="KW-0378">Hydrolase</keyword>
<dbReference type="SMART" id="SM00793">
    <property type="entry name" value="AgrB"/>
    <property type="match status" value="1"/>
</dbReference>
<evidence type="ECO:0000256" key="2">
    <source>
        <dbReference type="ARBA" id="ARBA00022654"/>
    </source>
</evidence>
<keyword evidence="1" id="KW-1003">Cell membrane</keyword>
<dbReference type="GO" id="GO:0016020">
    <property type="term" value="C:membrane"/>
    <property type="evidence" value="ECO:0007669"/>
    <property type="project" value="InterPro"/>
</dbReference>
<evidence type="ECO:0000256" key="1">
    <source>
        <dbReference type="ARBA" id="ARBA00022475"/>
    </source>
</evidence>
<keyword evidence="4 8" id="KW-0812">Transmembrane</keyword>
<dbReference type="EMBL" id="FZOJ01000057">
    <property type="protein sequence ID" value="SNT22832.1"/>
    <property type="molecule type" value="Genomic_DNA"/>
</dbReference>
<feature type="transmembrane region" description="Helical" evidence="8">
    <location>
        <begin position="104"/>
        <end position="124"/>
    </location>
</feature>
<protein>
    <submittedName>
        <fullName evidence="9">Accessory gene regulator B</fullName>
    </submittedName>
</protein>
<keyword evidence="10" id="KW-1185">Reference proteome</keyword>
<evidence type="ECO:0000256" key="5">
    <source>
        <dbReference type="ARBA" id="ARBA00022801"/>
    </source>
</evidence>
<evidence type="ECO:0000313" key="9">
    <source>
        <dbReference type="EMBL" id="SNT22832.1"/>
    </source>
</evidence>
<accession>A0A239KYK6</accession>
<keyword evidence="3" id="KW-0645">Protease</keyword>
<organism evidence="9 10">
    <name type="scientific">Anaerovirgula multivorans</name>
    <dbReference type="NCBI Taxonomy" id="312168"/>
    <lineage>
        <taxon>Bacteria</taxon>
        <taxon>Bacillati</taxon>
        <taxon>Bacillota</taxon>
        <taxon>Clostridia</taxon>
        <taxon>Peptostreptococcales</taxon>
        <taxon>Natronincolaceae</taxon>
        <taxon>Anaerovirgula</taxon>
    </lineage>
</organism>
<dbReference type="Pfam" id="PF04647">
    <property type="entry name" value="AgrB"/>
    <property type="match status" value="1"/>
</dbReference>
<evidence type="ECO:0000313" key="10">
    <source>
        <dbReference type="Proteomes" id="UP000198304"/>
    </source>
</evidence>
<dbReference type="InterPro" id="IPR006741">
    <property type="entry name" value="AgrB"/>
</dbReference>
<evidence type="ECO:0000256" key="8">
    <source>
        <dbReference type="SAM" id="Phobius"/>
    </source>
</evidence>
<evidence type="ECO:0000256" key="4">
    <source>
        <dbReference type="ARBA" id="ARBA00022692"/>
    </source>
</evidence>
<proteinExistence type="predicted"/>
<evidence type="ECO:0000256" key="7">
    <source>
        <dbReference type="ARBA" id="ARBA00023136"/>
    </source>
</evidence>
<keyword evidence="2" id="KW-0673">Quorum sensing</keyword>
<gene>
    <name evidence="9" type="ORF">SAMN05446037_105712</name>
</gene>
<dbReference type="GO" id="GO:0009372">
    <property type="term" value="P:quorum sensing"/>
    <property type="evidence" value="ECO:0007669"/>
    <property type="project" value="UniProtKB-KW"/>
</dbReference>
<dbReference type="Proteomes" id="UP000198304">
    <property type="component" value="Unassembled WGS sequence"/>
</dbReference>
<dbReference type="RefSeq" id="WP_207652645.1">
    <property type="nucleotide sequence ID" value="NZ_FZOJ01000057.1"/>
</dbReference>
<reference evidence="9 10" key="1">
    <citation type="submission" date="2017-06" db="EMBL/GenBank/DDBJ databases">
        <authorList>
            <person name="Kim H.J."/>
            <person name="Triplett B.A."/>
        </authorList>
    </citation>
    <scope>NUCLEOTIDE SEQUENCE [LARGE SCALE GENOMIC DNA]</scope>
    <source>
        <strain evidence="9 10">SCA</strain>
    </source>
</reference>
<keyword evidence="6 8" id="KW-1133">Transmembrane helix</keyword>
<feature type="transmembrane region" description="Helical" evidence="8">
    <location>
        <begin position="79"/>
        <end position="98"/>
    </location>
</feature>
<sequence>MLNQISCYVVNVMKENNIIHDKDFDWYVFGTEVFFITVIKYLVLFILAFILGLFKEAIVFILAFSSLRIQAGGVHSESFWKCLMITNILTFASIFLVKSIPMKYIIILLPILLIFSTILVFKYAPVDTPNKPLDQHEIKKYKKRSTATVMIGSILIIVLVTFFKTSFILNYAAIAAIGFFSEAVTLTPWVTRRKI</sequence>
<dbReference type="GO" id="GO:0008233">
    <property type="term" value="F:peptidase activity"/>
    <property type="evidence" value="ECO:0007669"/>
    <property type="project" value="UniProtKB-KW"/>
</dbReference>